<evidence type="ECO:0000313" key="3">
    <source>
        <dbReference type="Proteomes" id="UP000596742"/>
    </source>
</evidence>
<gene>
    <name evidence="2" type="ORF">MGAL_10B067119</name>
</gene>
<feature type="non-terminal residue" evidence="2">
    <location>
        <position position="56"/>
    </location>
</feature>
<keyword evidence="1" id="KW-0472">Membrane</keyword>
<dbReference type="AlphaFoldDB" id="A0A8B6FKD5"/>
<evidence type="ECO:0000256" key="1">
    <source>
        <dbReference type="SAM" id="Phobius"/>
    </source>
</evidence>
<accession>A0A8B6FKD5</accession>
<keyword evidence="1" id="KW-0812">Transmembrane</keyword>
<protein>
    <submittedName>
        <fullName evidence="2">Uncharacterized protein</fullName>
    </submittedName>
</protein>
<comment type="caution">
    <text evidence="2">The sequence shown here is derived from an EMBL/GenBank/DDBJ whole genome shotgun (WGS) entry which is preliminary data.</text>
</comment>
<keyword evidence="3" id="KW-1185">Reference proteome</keyword>
<evidence type="ECO:0000313" key="2">
    <source>
        <dbReference type="EMBL" id="VDI50163.1"/>
    </source>
</evidence>
<proteinExistence type="predicted"/>
<keyword evidence="1" id="KW-1133">Transmembrane helix</keyword>
<name>A0A8B6FKD5_MYTGA</name>
<sequence>MDWLNGMINRLQPALFRPEDLQLLSPDEYVPKLSDIVLPSIFLAVLFIIIRHLLDG</sequence>
<reference evidence="2" key="1">
    <citation type="submission" date="2018-11" db="EMBL/GenBank/DDBJ databases">
        <authorList>
            <person name="Alioto T."/>
            <person name="Alioto T."/>
        </authorList>
    </citation>
    <scope>NUCLEOTIDE SEQUENCE</scope>
</reference>
<organism evidence="2 3">
    <name type="scientific">Mytilus galloprovincialis</name>
    <name type="common">Mediterranean mussel</name>
    <dbReference type="NCBI Taxonomy" id="29158"/>
    <lineage>
        <taxon>Eukaryota</taxon>
        <taxon>Metazoa</taxon>
        <taxon>Spiralia</taxon>
        <taxon>Lophotrochozoa</taxon>
        <taxon>Mollusca</taxon>
        <taxon>Bivalvia</taxon>
        <taxon>Autobranchia</taxon>
        <taxon>Pteriomorphia</taxon>
        <taxon>Mytilida</taxon>
        <taxon>Mytiloidea</taxon>
        <taxon>Mytilidae</taxon>
        <taxon>Mytilinae</taxon>
        <taxon>Mytilus</taxon>
    </lineage>
</organism>
<dbReference type="Proteomes" id="UP000596742">
    <property type="component" value="Unassembled WGS sequence"/>
</dbReference>
<feature type="transmembrane region" description="Helical" evidence="1">
    <location>
        <begin position="36"/>
        <end position="54"/>
    </location>
</feature>
<dbReference type="EMBL" id="UYJE01006913">
    <property type="protein sequence ID" value="VDI50163.1"/>
    <property type="molecule type" value="Genomic_DNA"/>
</dbReference>